<protein>
    <recommendedName>
        <fullName evidence="6 19">Adenosylcobinamide-GDP ribazoletransferase</fullName>
        <ecNumber evidence="5 19">2.7.8.26</ecNumber>
    </recommendedName>
    <alternativeName>
        <fullName evidence="16 19">Cobalamin synthase</fullName>
    </alternativeName>
    <alternativeName>
        <fullName evidence="15 19">Cobalamin-5'-phosphate synthase</fullName>
    </alternativeName>
</protein>
<evidence type="ECO:0000256" key="2">
    <source>
        <dbReference type="ARBA" id="ARBA00004651"/>
    </source>
</evidence>
<sequence length="259" mass="27174">MLHEVRLFFVALQFFTRVPVPRWVGFEPAWLHDSARHFPLVGLCVGAVGAVVLAAASVATSPAVAVVLSMIATVWLTGAFHEDGLADTCDALGGHVSRERALEIMKDSRIGSYGAVGLVLVLGLKAAVLVSLPVALALPALLFGHTVSRAMAVLVIRALPYAGDLAAAKAKPLAQGVSRGGLLVALGWVLVVAVGIVASRVAWWPAVVLSLLFALAGTRACARGWSRRLGGFTGDTLGATQQVTEVLVLLGWLVWMRFA</sequence>
<dbReference type="InterPro" id="IPR003805">
    <property type="entry name" value="CobS"/>
</dbReference>
<evidence type="ECO:0000256" key="7">
    <source>
        <dbReference type="ARBA" id="ARBA00022475"/>
    </source>
</evidence>
<evidence type="ECO:0000256" key="17">
    <source>
        <dbReference type="ARBA" id="ARBA00048623"/>
    </source>
</evidence>
<evidence type="ECO:0000256" key="5">
    <source>
        <dbReference type="ARBA" id="ARBA00013200"/>
    </source>
</evidence>
<keyword evidence="9 19" id="KW-0808">Transferase</keyword>
<comment type="pathway">
    <text evidence="3 19">Cofactor biosynthesis; adenosylcobalamin biosynthesis; adenosylcobalamin from cob(II)yrinate a,c-diamide: step 7/7.</text>
</comment>
<feature type="transmembrane region" description="Helical" evidence="19">
    <location>
        <begin position="136"/>
        <end position="159"/>
    </location>
</feature>
<evidence type="ECO:0000313" key="20">
    <source>
        <dbReference type="EMBL" id="ARN23807.1"/>
    </source>
</evidence>
<feature type="transmembrane region" description="Helical" evidence="19">
    <location>
        <begin position="110"/>
        <end position="130"/>
    </location>
</feature>
<evidence type="ECO:0000313" key="21">
    <source>
        <dbReference type="Proteomes" id="UP000193427"/>
    </source>
</evidence>
<keyword evidence="10 19" id="KW-0812">Transmembrane</keyword>
<dbReference type="STRING" id="946333.A4W93_09295"/>
<evidence type="ECO:0000256" key="8">
    <source>
        <dbReference type="ARBA" id="ARBA00022573"/>
    </source>
</evidence>
<accession>A0A1W6LHZ2</accession>
<dbReference type="PANTHER" id="PTHR34148">
    <property type="entry name" value="ADENOSYLCOBINAMIDE-GDP RIBAZOLETRANSFERASE"/>
    <property type="match status" value="1"/>
</dbReference>
<dbReference type="KEGG" id="rgu:A4W93_09295"/>
<keyword evidence="12 19" id="KW-1133">Transmembrane helix</keyword>
<reference evidence="20 21" key="1">
    <citation type="submission" date="2016-04" db="EMBL/GenBank/DDBJ databases">
        <title>Complete genome sequence of natural rubber-degrading, novel Gram-negative bacterium, Rhizobacter gummiphilus strain NS21.</title>
        <authorList>
            <person name="Tabata M."/>
            <person name="Kasai D."/>
            <person name="Fukuda M."/>
        </authorList>
    </citation>
    <scope>NUCLEOTIDE SEQUENCE [LARGE SCALE GENOMIC DNA]</scope>
    <source>
        <strain evidence="20 21">NS21</strain>
    </source>
</reference>
<dbReference type="GO" id="GO:0009236">
    <property type="term" value="P:cobalamin biosynthetic process"/>
    <property type="evidence" value="ECO:0007669"/>
    <property type="project" value="UniProtKB-UniRule"/>
</dbReference>
<keyword evidence="11 19" id="KW-0460">Magnesium</keyword>
<evidence type="ECO:0000256" key="13">
    <source>
        <dbReference type="ARBA" id="ARBA00023136"/>
    </source>
</evidence>
<evidence type="ECO:0000256" key="19">
    <source>
        <dbReference type="HAMAP-Rule" id="MF_00719"/>
    </source>
</evidence>
<dbReference type="OrthoDB" id="9794626at2"/>
<gene>
    <name evidence="19" type="primary">cobS</name>
    <name evidence="20" type="ORF">A4W93_09295</name>
</gene>
<evidence type="ECO:0000256" key="6">
    <source>
        <dbReference type="ARBA" id="ARBA00015850"/>
    </source>
</evidence>
<dbReference type="GO" id="GO:0005886">
    <property type="term" value="C:plasma membrane"/>
    <property type="evidence" value="ECO:0007669"/>
    <property type="project" value="UniProtKB-SubCell"/>
</dbReference>
<proteinExistence type="inferred from homology"/>
<dbReference type="HAMAP" id="MF_00719">
    <property type="entry name" value="CobS"/>
    <property type="match status" value="1"/>
</dbReference>
<comment type="catalytic activity">
    <reaction evidence="18 19">
        <text>alpha-ribazole 5'-phosphate + adenosylcob(III)inamide-GDP = adenosylcob(III)alamin 5'-phosphate + GMP + H(+)</text>
        <dbReference type="Rhea" id="RHEA:23560"/>
        <dbReference type="ChEBI" id="CHEBI:15378"/>
        <dbReference type="ChEBI" id="CHEBI:57918"/>
        <dbReference type="ChEBI" id="CHEBI:58115"/>
        <dbReference type="ChEBI" id="CHEBI:60487"/>
        <dbReference type="ChEBI" id="CHEBI:60493"/>
        <dbReference type="EC" id="2.7.8.26"/>
    </reaction>
</comment>
<dbReference type="EC" id="2.7.8.26" evidence="5 19"/>
<feature type="transmembrane region" description="Helical" evidence="19">
    <location>
        <begin position="180"/>
        <end position="197"/>
    </location>
</feature>
<dbReference type="Pfam" id="PF02654">
    <property type="entry name" value="CobS"/>
    <property type="match status" value="1"/>
</dbReference>
<evidence type="ECO:0000256" key="9">
    <source>
        <dbReference type="ARBA" id="ARBA00022679"/>
    </source>
</evidence>
<dbReference type="NCBIfam" id="NF001277">
    <property type="entry name" value="PRK00235.1-3"/>
    <property type="match status" value="1"/>
</dbReference>
<comment type="catalytic activity">
    <reaction evidence="17 19">
        <text>alpha-ribazole + adenosylcob(III)inamide-GDP = adenosylcob(III)alamin + GMP + H(+)</text>
        <dbReference type="Rhea" id="RHEA:16049"/>
        <dbReference type="ChEBI" id="CHEBI:10329"/>
        <dbReference type="ChEBI" id="CHEBI:15378"/>
        <dbReference type="ChEBI" id="CHEBI:18408"/>
        <dbReference type="ChEBI" id="CHEBI:58115"/>
        <dbReference type="ChEBI" id="CHEBI:60487"/>
        <dbReference type="EC" id="2.7.8.26"/>
    </reaction>
</comment>
<comment type="cofactor">
    <cofactor evidence="1 19">
        <name>Mg(2+)</name>
        <dbReference type="ChEBI" id="CHEBI:18420"/>
    </cofactor>
</comment>
<evidence type="ECO:0000256" key="3">
    <source>
        <dbReference type="ARBA" id="ARBA00004663"/>
    </source>
</evidence>
<evidence type="ECO:0000256" key="15">
    <source>
        <dbReference type="ARBA" id="ARBA00032605"/>
    </source>
</evidence>
<keyword evidence="13 19" id="KW-0472">Membrane</keyword>
<keyword evidence="7 19" id="KW-1003">Cell membrane</keyword>
<evidence type="ECO:0000256" key="11">
    <source>
        <dbReference type="ARBA" id="ARBA00022842"/>
    </source>
</evidence>
<dbReference type="GO" id="GO:0008818">
    <property type="term" value="F:cobalamin 5'-phosphate synthase activity"/>
    <property type="evidence" value="ECO:0007669"/>
    <property type="project" value="UniProtKB-UniRule"/>
</dbReference>
<dbReference type="GO" id="GO:0051073">
    <property type="term" value="F:adenosylcobinamide-GDP ribazoletransferase activity"/>
    <property type="evidence" value="ECO:0007669"/>
    <property type="project" value="UniProtKB-UniRule"/>
</dbReference>
<feature type="transmembrane region" description="Helical" evidence="19">
    <location>
        <begin position="203"/>
        <end position="222"/>
    </location>
</feature>
<comment type="function">
    <text evidence="14 19">Joins adenosylcobinamide-GDP and alpha-ribazole to generate adenosylcobalamin (Ado-cobalamin). Also synthesizes adenosylcobalamin 5'-phosphate from adenosylcobinamide-GDP and alpha-ribazole 5'-phosphate.</text>
</comment>
<evidence type="ECO:0000256" key="4">
    <source>
        <dbReference type="ARBA" id="ARBA00010561"/>
    </source>
</evidence>
<feature type="transmembrane region" description="Helical" evidence="19">
    <location>
        <begin position="40"/>
        <end position="68"/>
    </location>
</feature>
<evidence type="ECO:0000256" key="10">
    <source>
        <dbReference type="ARBA" id="ARBA00022692"/>
    </source>
</evidence>
<evidence type="ECO:0000256" key="16">
    <source>
        <dbReference type="ARBA" id="ARBA00032853"/>
    </source>
</evidence>
<evidence type="ECO:0000256" key="18">
    <source>
        <dbReference type="ARBA" id="ARBA00049504"/>
    </source>
</evidence>
<dbReference type="EMBL" id="CP015118">
    <property type="protein sequence ID" value="ARN23807.1"/>
    <property type="molecule type" value="Genomic_DNA"/>
</dbReference>
<comment type="similarity">
    <text evidence="4 19">Belongs to the CobS family.</text>
</comment>
<evidence type="ECO:0000256" key="14">
    <source>
        <dbReference type="ARBA" id="ARBA00025228"/>
    </source>
</evidence>
<comment type="subcellular location">
    <subcellularLocation>
        <location evidence="2 19">Cell membrane</location>
        <topology evidence="2 19">Multi-pass membrane protein</topology>
    </subcellularLocation>
</comment>
<evidence type="ECO:0000256" key="1">
    <source>
        <dbReference type="ARBA" id="ARBA00001946"/>
    </source>
</evidence>
<dbReference type="Proteomes" id="UP000193427">
    <property type="component" value="Chromosome"/>
</dbReference>
<evidence type="ECO:0000256" key="12">
    <source>
        <dbReference type="ARBA" id="ARBA00022989"/>
    </source>
</evidence>
<keyword evidence="8 19" id="KW-0169">Cobalamin biosynthesis</keyword>
<dbReference type="AlphaFoldDB" id="A0A1W6LHZ2"/>
<name>A0A1W6LHZ2_9BURK</name>
<keyword evidence="21" id="KW-1185">Reference proteome</keyword>
<dbReference type="NCBIfam" id="TIGR00317">
    <property type="entry name" value="cobS"/>
    <property type="match status" value="1"/>
</dbReference>
<dbReference type="PANTHER" id="PTHR34148:SF1">
    <property type="entry name" value="ADENOSYLCOBINAMIDE-GDP RIBAZOLETRANSFERASE"/>
    <property type="match status" value="1"/>
</dbReference>
<organism evidence="20 21">
    <name type="scientific">Piscinibacter gummiphilus</name>
    <dbReference type="NCBI Taxonomy" id="946333"/>
    <lineage>
        <taxon>Bacteria</taxon>
        <taxon>Pseudomonadati</taxon>
        <taxon>Pseudomonadota</taxon>
        <taxon>Betaproteobacteria</taxon>
        <taxon>Burkholderiales</taxon>
        <taxon>Sphaerotilaceae</taxon>
        <taxon>Piscinibacter</taxon>
    </lineage>
</organism>
<dbReference type="UniPathway" id="UPA00148">
    <property type="reaction ID" value="UER00238"/>
</dbReference>